<dbReference type="NCBIfam" id="TIGR03705">
    <property type="entry name" value="poly_P_kin"/>
    <property type="match status" value="1"/>
</dbReference>
<keyword evidence="13" id="KW-1185">Reference proteome</keyword>
<dbReference type="Gene3D" id="3.30.870.10">
    <property type="entry name" value="Endonuclease Chain A"/>
    <property type="match status" value="2"/>
</dbReference>
<dbReference type="SUPFAM" id="SSF143724">
    <property type="entry name" value="PHP14-like"/>
    <property type="match status" value="1"/>
</dbReference>
<dbReference type="Gene3D" id="3.30.1840.10">
    <property type="entry name" value="Polyphosphate kinase middle domain"/>
    <property type="match status" value="1"/>
</dbReference>
<evidence type="ECO:0000259" key="11">
    <source>
        <dbReference type="Pfam" id="PF17941"/>
    </source>
</evidence>
<dbReference type="OrthoDB" id="74512at2157"/>
<feature type="binding site" evidence="6">
    <location>
        <position position="480"/>
    </location>
    <ligand>
        <name>ATP</name>
        <dbReference type="ChEBI" id="CHEBI:30616"/>
    </ligand>
</feature>
<dbReference type="HOGENOM" id="CLU_009678_5_0_2"/>
<dbReference type="EMBL" id="CP002117">
    <property type="protein sequence ID" value="ADN36246.1"/>
    <property type="molecule type" value="Genomic_DNA"/>
</dbReference>
<dbReference type="NCBIfam" id="NF003921">
    <property type="entry name" value="PRK05443.2-2"/>
    <property type="match status" value="1"/>
</dbReference>
<gene>
    <name evidence="6" type="primary">ppk</name>
    <name evidence="12" type="ordered locus">Mpet_1488</name>
</gene>
<evidence type="ECO:0000259" key="10">
    <source>
        <dbReference type="Pfam" id="PF13090"/>
    </source>
</evidence>
<feature type="binding site" evidence="6">
    <location>
        <position position="417"/>
    </location>
    <ligand>
        <name>Mg(2+)</name>
        <dbReference type="ChEBI" id="CHEBI:18420"/>
    </ligand>
</feature>
<dbReference type="InterPro" id="IPR036830">
    <property type="entry name" value="PP_kinase_middle_dom_sf"/>
</dbReference>
<name>E1RG11_METP4</name>
<dbReference type="InterPro" id="IPR036832">
    <property type="entry name" value="PPK_N_dom_sf"/>
</dbReference>
<dbReference type="eggNOG" id="arCOG04535">
    <property type="taxonomic scope" value="Archaea"/>
</dbReference>
<dbReference type="HAMAP" id="MF_00347">
    <property type="entry name" value="Polyphosphate_kinase"/>
    <property type="match status" value="1"/>
</dbReference>
<dbReference type="KEGG" id="mpi:Mpet_1488"/>
<keyword evidence="6" id="KW-0460">Magnesium</keyword>
<feature type="binding site" evidence="6">
    <location>
        <position position="387"/>
    </location>
    <ligand>
        <name>Mg(2+)</name>
        <dbReference type="ChEBI" id="CHEBI:18420"/>
    </ligand>
</feature>
<dbReference type="InterPro" id="IPR025200">
    <property type="entry name" value="PPK_C_dom2"/>
</dbReference>
<evidence type="ECO:0000259" key="8">
    <source>
        <dbReference type="Pfam" id="PF02503"/>
    </source>
</evidence>
<comment type="catalytic activity">
    <reaction evidence="6 7">
        <text>[phosphate](n) + ATP = [phosphate](n+1) + ADP</text>
        <dbReference type="Rhea" id="RHEA:19573"/>
        <dbReference type="Rhea" id="RHEA-COMP:9859"/>
        <dbReference type="Rhea" id="RHEA-COMP:14280"/>
        <dbReference type="ChEBI" id="CHEBI:16838"/>
        <dbReference type="ChEBI" id="CHEBI:30616"/>
        <dbReference type="ChEBI" id="CHEBI:456216"/>
        <dbReference type="EC" id="2.7.4.1"/>
    </reaction>
</comment>
<dbReference type="InterPro" id="IPR024953">
    <property type="entry name" value="PP_kinase_middle"/>
</dbReference>
<comment type="cofactor">
    <cofactor evidence="6">
        <name>Mg(2+)</name>
        <dbReference type="ChEBI" id="CHEBI:18420"/>
    </cofactor>
</comment>
<keyword evidence="1 6" id="KW-0597">Phosphoprotein</keyword>
<evidence type="ECO:0000256" key="4">
    <source>
        <dbReference type="ARBA" id="ARBA00022777"/>
    </source>
</evidence>
<comment type="function">
    <text evidence="6 7">Catalyzes the reversible transfer of the terminal phosphate of ATP to form a long-chain polyphosphate (polyP).</text>
</comment>
<comment type="similarity">
    <text evidence="6 7">Belongs to the polyphosphate kinase 1 (PPK1) family.</text>
</comment>
<keyword evidence="2 6" id="KW-0808">Transferase</keyword>
<evidence type="ECO:0000256" key="3">
    <source>
        <dbReference type="ARBA" id="ARBA00022741"/>
    </source>
</evidence>
<proteinExistence type="inferred from homology"/>
<evidence type="ECO:0000256" key="2">
    <source>
        <dbReference type="ARBA" id="ARBA00022679"/>
    </source>
</evidence>
<keyword evidence="3 6" id="KW-0547">Nucleotide-binding</keyword>
<feature type="binding site" evidence="6">
    <location>
        <position position="50"/>
    </location>
    <ligand>
        <name>ATP</name>
        <dbReference type="ChEBI" id="CHEBI:30616"/>
    </ligand>
</feature>
<dbReference type="GO" id="GO:0005524">
    <property type="term" value="F:ATP binding"/>
    <property type="evidence" value="ECO:0007669"/>
    <property type="project" value="UniProtKB-KW"/>
</dbReference>
<evidence type="ECO:0000256" key="6">
    <source>
        <dbReference type="HAMAP-Rule" id="MF_00347"/>
    </source>
</evidence>
<dbReference type="GO" id="GO:0008976">
    <property type="term" value="F:polyphosphate kinase activity"/>
    <property type="evidence" value="ECO:0007669"/>
    <property type="project" value="UniProtKB-UniRule"/>
</dbReference>
<dbReference type="NCBIfam" id="NF003917">
    <property type="entry name" value="PRK05443.1-1"/>
    <property type="match status" value="1"/>
</dbReference>
<dbReference type="Pfam" id="PF13090">
    <property type="entry name" value="PP_kinase_C"/>
    <property type="match status" value="1"/>
</dbReference>
<reference evidence="12 13" key="1">
    <citation type="journal article" date="2010" name="Stand. Genomic Sci.">
        <title>Complete genome sequence of Methanoplanus petrolearius type strain (SEBR 4847).</title>
        <authorList>
            <person name="Brambilla E."/>
            <person name="Djao O.D."/>
            <person name="Daligault H."/>
            <person name="Lapidus A."/>
            <person name="Lucas S."/>
            <person name="Hammon N."/>
            <person name="Nolan M."/>
            <person name="Tice H."/>
            <person name="Cheng J.F."/>
            <person name="Han C."/>
            <person name="Tapia R."/>
            <person name="Goodwin L."/>
            <person name="Pitluck S."/>
            <person name="Liolios K."/>
            <person name="Ivanova N."/>
            <person name="Mavromatis K."/>
            <person name="Mikhailova N."/>
            <person name="Pati A."/>
            <person name="Chen A."/>
            <person name="Palaniappan K."/>
            <person name="Land M."/>
            <person name="Hauser L."/>
            <person name="Chang Y.J."/>
            <person name="Jeffries C.D."/>
            <person name="Rohde M."/>
            <person name="Spring S."/>
            <person name="Sikorski J."/>
            <person name="Goker M."/>
            <person name="Woyke T."/>
            <person name="Bristow J."/>
            <person name="Eisen J.A."/>
            <person name="Markowitz V."/>
            <person name="Hugenholtz P."/>
            <person name="Kyrpides N.C."/>
            <person name="Klenk H.P."/>
        </authorList>
    </citation>
    <scope>NUCLEOTIDE SEQUENCE [LARGE SCALE GENOMIC DNA]</scope>
    <source>
        <strain evidence="13">DSM 11571 / OCM 486 / SEBR 4847</strain>
    </source>
</reference>
<feature type="domain" description="Polyphosphate kinase C-terminal" evidence="10">
    <location>
        <begin position="523"/>
        <end position="684"/>
    </location>
</feature>
<dbReference type="PIRSF" id="PIRSF015589">
    <property type="entry name" value="PP_kinase"/>
    <property type="match status" value="1"/>
</dbReference>
<keyword evidence="6" id="KW-0479">Metal-binding</keyword>
<evidence type="ECO:0000313" key="13">
    <source>
        <dbReference type="Proteomes" id="UP000006565"/>
    </source>
</evidence>
<feature type="domain" description="Polyphosphate kinase N-terminal" evidence="9">
    <location>
        <begin position="12"/>
        <end position="117"/>
    </location>
</feature>
<dbReference type="CDD" id="cd09165">
    <property type="entry name" value="PLDc_PaPPK1_C1_like"/>
    <property type="match status" value="1"/>
</dbReference>
<organism evidence="12 13">
    <name type="scientific">Methanolacinia petrolearia (strain DSM 11571 / OCM 486 / SEBR 4847)</name>
    <name type="common">Methanoplanus petrolearius</name>
    <dbReference type="NCBI Taxonomy" id="679926"/>
    <lineage>
        <taxon>Archaea</taxon>
        <taxon>Methanobacteriati</taxon>
        <taxon>Methanobacteriota</taxon>
        <taxon>Stenosarchaea group</taxon>
        <taxon>Methanomicrobia</taxon>
        <taxon>Methanomicrobiales</taxon>
        <taxon>Methanomicrobiaceae</taxon>
        <taxon>Methanolacinia</taxon>
    </lineage>
</organism>
<dbReference type="AlphaFoldDB" id="E1RG11"/>
<dbReference type="STRING" id="679926.Mpet_1488"/>
<dbReference type="PANTHER" id="PTHR30218:SF0">
    <property type="entry name" value="POLYPHOSPHATE KINASE"/>
    <property type="match status" value="1"/>
</dbReference>
<dbReference type="GeneID" id="9743958"/>
<evidence type="ECO:0000256" key="1">
    <source>
        <dbReference type="ARBA" id="ARBA00022553"/>
    </source>
</evidence>
<dbReference type="RefSeq" id="WP_013329423.1">
    <property type="nucleotide sequence ID" value="NC_014507.1"/>
</dbReference>
<dbReference type="GO" id="GO:0006799">
    <property type="term" value="P:polyphosphate biosynthetic process"/>
    <property type="evidence" value="ECO:0007669"/>
    <property type="project" value="UniProtKB-UniRule"/>
</dbReference>
<sequence length="703" mass="80569">MSKISLNNPGIFINRELSWIEFNRMVLEEAQDQRHPLLERVKFLSIFSSNLDEFMMIRVSGLRRQKKAGALESPPDGLTPTRQLSAIRSEVKTQILESDQIWRDILLPDLNKKGIFIHRFRELNKKQKSFLRKYFEKEIFPALTPMAFDPGRPFPFISNLSLNLAVIIDDPQEGNIFSRLKIPRETFPRLIRIPPECIKLSEECPGLADEYHFVFIEDLAAANVDLLFPEEKIVNCYPFVVSRDADLEIEEDEAADLLTAIEESVELRRIGSPVRLEVDRSMPKWVRNILAKKFELGSSDVYTVDEHLRKSDLMQLMDVDRPDLKDKPFLPSYPCGLEDEDKSIFPEIKKGDILFYHPYDSFTPIVNFIRQAAADPDVIAIKQTLYRTGPKSPIVQELMKARMNGKQVSVMVELKARFDEQNNITWAKALERTGVHVVYGLMGIKVHAKMTMVVRREKEGLETYIHIGTGNYNPVTARIYTDIGIMTCDESIASDVTDLFNALTGHSGKREFNDLIVSYGTTGKMKEKILGLIEQEIKVHKQGKEGYIAFKLNQLVDPDIILALYRASKAGVKIVLQVRGICCLRPGMKDISENIVCTSIVGRFLEHSRILYFRNDGNDILLTGSADMMQRNLNRRVEILMEIKDENVKSEIKKILDIHLRDNVNSRDLRPDGSYVKKEASGERCDAQQWMIDHRGVWNEGHP</sequence>
<feature type="domain" description="Polyphosphate kinase C-terminal" evidence="11">
    <location>
        <begin position="343"/>
        <end position="507"/>
    </location>
</feature>
<dbReference type="Gene3D" id="1.20.58.310">
    <property type="entry name" value="Polyphosphate kinase N-terminal domain"/>
    <property type="match status" value="1"/>
</dbReference>
<comment type="PTM">
    <text evidence="6 7">An intermediate of this reaction is the autophosphorylated ppk in which a phosphate is covalently linked to a histidine residue through a N-P bond.</text>
</comment>
<protein>
    <recommendedName>
        <fullName evidence="6 7">Polyphosphate kinase</fullName>
        <ecNumber evidence="6 7">2.7.4.1</ecNumber>
    </recommendedName>
    <alternativeName>
        <fullName evidence="6">ATP-polyphosphate phosphotransferase</fullName>
    </alternativeName>
    <alternativeName>
        <fullName evidence="6">Polyphosphoric acid kinase</fullName>
    </alternativeName>
</protein>
<dbReference type="SUPFAM" id="SSF140356">
    <property type="entry name" value="PPK N-terminal domain-like"/>
    <property type="match status" value="1"/>
</dbReference>
<dbReference type="InterPro" id="IPR003414">
    <property type="entry name" value="PP_kinase"/>
</dbReference>
<dbReference type="NCBIfam" id="NF003918">
    <property type="entry name" value="PRK05443.1-2"/>
    <property type="match status" value="1"/>
</dbReference>
<keyword evidence="5 6" id="KW-0067">ATP-binding</keyword>
<dbReference type="InterPro" id="IPR041108">
    <property type="entry name" value="PP_kinase_C_1"/>
</dbReference>
<evidence type="ECO:0000256" key="5">
    <source>
        <dbReference type="ARBA" id="ARBA00022840"/>
    </source>
</evidence>
<dbReference type="EC" id="2.7.4.1" evidence="6 7"/>
<dbReference type="Pfam" id="PF02503">
    <property type="entry name" value="PP_kinase"/>
    <property type="match status" value="1"/>
</dbReference>
<feature type="domain" description="Polyphosphate kinase middle" evidence="8">
    <location>
        <begin position="126"/>
        <end position="316"/>
    </location>
</feature>
<dbReference type="Proteomes" id="UP000006565">
    <property type="component" value="Chromosome"/>
</dbReference>
<dbReference type="CDD" id="cd09168">
    <property type="entry name" value="PLDc_PaPPK1_C2_like"/>
    <property type="match status" value="1"/>
</dbReference>
<feature type="binding site" evidence="6">
    <location>
        <position position="607"/>
    </location>
    <ligand>
        <name>ATP</name>
        <dbReference type="ChEBI" id="CHEBI:30616"/>
    </ligand>
</feature>
<dbReference type="Pfam" id="PF13089">
    <property type="entry name" value="PP_kinase_N"/>
    <property type="match status" value="1"/>
</dbReference>
<keyword evidence="4 6" id="KW-0418">Kinase</keyword>
<dbReference type="PANTHER" id="PTHR30218">
    <property type="entry name" value="POLYPHOSPHATE KINASE"/>
    <property type="match status" value="1"/>
</dbReference>
<dbReference type="GO" id="GO:0046872">
    <property type="term" value="F:metal ion binding"/>
    <property type="evidence" value="ECO:0007669"/>
    <property type="project" value="UniProtKB-KW"/>
</dbReference>
<evidence type="ECO:0000256" key="7">
    <source>
        <dbReference type="RuleBase" id="RU003800"/>
    </source>
</evidence>
<evidence type="ECO:0000259" key="9">
    <source>
        <dbReference type="Pfam" id="PF13089"/>
    </source>
</evidence>
<dbReference type="SUPFAM" id="SSF56024">
    <property type="entry name" value="Phospholipase D/nuclease"/>
    <property type="match status" value="2"/>
</dbReference>
<feature type="binding site" evidence="6">
    <location>
        <position position="579"/>
    </location>
    <ligand>
        <name>ATP</name>
        <dbReference type="ChEBI" id="CHEBI:30616"/>
    </ligand>
</feature>
<dbReference type="GO" id="GO:0009358">
    <property type="term" value="C:polyphosphate kinase complex"/>
    <property type="evidence" value="ECO:0007669"/>
    <property type="project" value="InterPro"/>
</dbReference>
<dbReference type="Pfam" id="PF17941">
    <property type="entry name" value="PP_kinase_C_1"/>
    <property type="match status" value="1"/>
</dbReference>
<feature type="active site" description="Phosphohistidine intermediate" evidence="6">
    <location>
        <position position="447"/>
    </location>
</feature>
<accession>E1RG11</accession>
<evidence type="ECO:0000313" key="12">
    <source>
        <dbReference type="EMBL" id="ADN36246.1"/>
    </source>
</evidence>
<dbReference type="InterPro" id="IPR025198">
    <property type="entry name" value="PPK_N_dom"/>
</dbReference>